<dbReference type="GO" id="GO:0016020">
    <property type="term" value="C:membrane"/>
    <property type="evidence" value="ECO:0007669"/>
    <property type="project" value="UniProtKB-SubCell"/>
</dbReference>
<dbReference type="AlphaFoldDB" id="A0A2C5Z9X9"/>
<dbReference type="EMBL" id="NJES01000152">
    <property type="protein sequence ID" value="PHH76683.1"/>
    <property type="molecule type" value="Genomic_DNA"/>
</dbReference>
<feature type="transmembrane region" description="Helical" evidence="5">
    <location>
        <begin position="247"/>
        <end position="266"/>
    </location>
</feature>
<feature type="transmembrane region" description="Helical" evidence="5">
    <location>
        <begin position="149"/>
        <end position="172"/>
    </location>
</feature>
<reference evidence="7 8" key="1">
    <citation type="submission" date="2017-06" db="EMBL/GenBank/DDBJ databases">
        <title>Ant-infecting Ophiocordyceps genomes reveal a high diversity of potential behavioral manipulation genes and a possible major role for enterotoxins.</title>
        <authorList>
            <person name="De Bekker C."/>
            <person name="Evans H.C."/>
            <person name="Brachmann A."/>
            <person name="Hughes D.P."/>
        </authorList>
    </citation>
    <scope>NUCLEOTIDE SEQUENCE [LARGE SCALE GENOMIC DNA]</scope>
    <source>
        <strain evidence="7 8">Map16</strain>
    </source>
</reference>
<feature type="transmembrane region" description="Helical" evidence="5">
    <location>
        <begin position="114"/>
        <end position="137"/>
    </location>
</feature>
<dbReference type="PROSITE" id="PS50850">
    <property type="entry name" value="MFS"/>
    <property type="match status" value="1"/>
</dbReference>
<dbReference type="Gene3D" id="1.20.1250.20">
    <property type="entry name" value="MFS general substrate transporter like domains"/>
    <property type="match status" value="2"/>
</dbReference>
<evidence type="ECO:0000256" key="1">
    <source>
        <dbReference type="ARBA" id="ARBA00004141"/>
    </source>
</evidence>
<dbReference type="GO" id="GO:0022857">
    <property type="term" value="F:transmembrane transporter activity"/>
    <property type="evidence" value="ECO:0007669"/>
    <property type="project" value="InterPro"/>
</dbReference>
<gene>
    <name evidence="7" type="ORF">CDD80_1321</name>
</gene>
<keyword evidence="8" id="KW-1185">Reference proteome</keyword>
<dbReference type="SUPFAM" id="SSF103473">
    <property type="entry name" value="MFS general substrate transporter"/>
    <property type="match status" value="1"/>
</dbReference>
<evidence type="ECO:0000313" key="7">
    <source>
        <dbReference type="EMBL" id="PHH76683.1"/>
    </source>
</evidence>
<keyword evidence="3 5" id="KW-1133">Transmembrane helix</keyword>
<feature type="transmembrane region" description="Helical" evidence="5">
    <location>
        <begin position="178"/>
        <end position="200"/>
    </location>
</feature>
<feature type="transmembrane region" description="Helical" evidence="5">
    <location>
        <begin position="342"/>
        <end position="365"/>
    </location>
</feature>
<evidence type="ECO:0000256" key="3">
    <source>
        <dbReference type="ARBA" id="ARBA00022989"/>
    </source>
</evidence>
<feature type="domain" description="Major facilitator superfamily (MFS) profile" evidence="6">
    <location>
        <begin position="23"/>
        <end position="427"/>
    </location>
</feature>
<dbReference type="OrthoDB" id="5086884at2759"/>
<evidence type="ECO:0000313" key="8">
    <source>
        <dbReference type="Proteomes" id="UP000226431"/>
    </source>
</evidence>
<dbReference type="Proteomes" id="UP000226431">
    <property type="component" value="Unassembled WGS sequence"/>
</dbReference>
<protein>
    <recommendedName>
        <fullName evidence="6">Major facilitator superfamily (MFS) profile domain-containing protein</fullName>
    </recommendedName>
</protein>
<evidence type="ECO:0000259" key="6">
    <source>
        <dbReference type="PROSITE" id="PS50850"/>
    </source>
</evidence>
<dbReference type="STRING" id="2004952.A0A2C5Z9X9"/>
<comment type="subcellular location">
    <subcellularLocation>
        <location evidence="1">Membrane</location>
        <topology evidence="1">Multi-pass membrane protein</topology>
    </subcellularLocation>
</comment>
<feature type="transmembrane region" description="Helical" evidence="5">
    <location>
        <begin position="90"/>
        <end position="108"/>
    </location>
</feature>
<organism evidence="7 8">
    <name type="scientific">Ophiocordyceps camponoti-rufipedis</name>
    <dbReference type="NCBI Taxonomy" id="2004952"/>
    <lineage>
        <taxon>Eukaryota</taxon>
        <taxon>Fungi</taxon>
        <taxon>Dikarya</taxon>
        <taxon>Ascomycota</taxon>
        <taxon>Pezizomycotina</taxon>
        <taxon>Sordariomycetes</taxon>
        <taxon>Hypocreomycetidae</taxon>
        <taxon>Hypocreales</taxon>
        <taxon>Ophiocordycipitaceae</taxon>
        <taxon>Ophiocordyceps</taxon>
    </lineage>
</organism>
<feature type="transmembrane region" description="Helical" evidence="5">
    <location>
        <begin position="273"/>
        <end position="292"/>
    </location>
</feature>
<evidence type="ECO:0000256" key="5">
    <source>
        <dbReference type="SAM" id="Phobius"/>
    </source>
</evidence>
<feature type="transmembrane region" description="Helical" evidence="5">
    <location>
        <begin position="20"/>
        <end position="41"/>
    </location>
</feature>
<feature type="transmembrane region" description="Helical" evidence="5">
    <location>
        <begin position="304"/>
        <end position="330"/>
    </location>
</feature>
<dbReference type="InterPro" id="IPR011701">
    <property type="entry name" value="MFS"/>
</dbReference>
<comment type="caution">
    <text evidence="7">The sequence shown here is derived from an EMBL/GenBank/DDBJ whole genome shotgun (WGS) entry which is preliminary data.</text>
</comment>
<dbReference type="PANTHER" id="PTHR42718:SF11">
    <property type="entry name" value="MAJOR FACILITATOR SUPERFAMILY (MFS) PROFILE DOMAIN-CONTAINING PROTEIN"/>
    <property type="match status" value="1"/>
</dbReference>
<keyword evidence="4 5" id="KW-0472">Membrane</keyword>
<feature type="transmembrane region" description="Helical" evidence="5">
    <location>
        <begin position="385"/>
        <end position="404"/>
    </location>
</feature>
<evidence type="ECO:0000256" key="4">
    <source>
        <dbReference type="ARBA" id="ARBA00023136"/>
    </source>
</evidence>
<dbReference type="Pfam" id="PF07690">
    <property type="entry name" value="MFS_1"/>
    <property type="match status" value="1"/>
</dbReference>
<keyword evidence="2 5" id="KW-0812">Transmembrane</keyword>
<accession>A0A2C5Z9X9</accession>
<name>A0A2C5Z9X9_9HYPO</name>
<evidence type="ECO:0000256" key="2">
    <source>
        <dbReference type="ARBA" id="ARBA00022692"/>
    </source>
</evidence>
<sequence length="427" mass="45842">MPPDLEKLGRERPALFANWLAEVLFVTSVVMSVVMIEYFIAGFNIVLPVVSDALTITARSRTWPAGVTNLTTAALLLPCSRLCDLYGSRLVFFCGHAWLIIWSLAGGFSGSTIMLIFCRAMQGIGAAAFLPSCLALLSRTYRPGPRKNIIFSIYGAFSCIGFIIGIIVGALVSEYLQWPWYFWIGALIGVFTALCGALSIPTLDDTTPGAQMDWLGLGTIVPVAGYSNQPSSIETVMRASPLLTAAYFLPMAIGGVVLAIGGGFILHIIPNRFMMLISSLGFILQTLLWALIPEDPIKSTTFLYWAYIMPAMLAGTIGVDIAFNVGTIYITTAMPKRHQAAASGLSNSLVYLGIAFWLGITELAVSTAVQNQGDDKGGLGEQYKVGFYVGVGLSALSLGLTLTIKIGQAKSALTADEKAERELEMTD</sequence>
<proteinExistence type="predicted"/>
<dbReference type="InterPro" id="IPR020846">
    <property type="entry name" value="MFS_dom"/>
</dbReference>
<dbReference type="InterPro" id="IPR036259">
    <property type="entry name" value="MFS_trans_sf"/>
</dbReference>
<dbReference type="PANTHER" id="PTHR42718">
    <property type="entry name" value="MAJOR FACILITATOR SUPERFAMILY MULTIDRUG TRANSPORTER MFSC"/>
    <property type="match status" value="1"/>
</dbReference>